<feature type="transmembrane region" description="Helical" evidence="7">
    <location>
        <begin position="163"/>
        <end position="186"/>
    </location>
</feature>
<dbReference type="PANTHER" id="PTHR30213">
    <property type="entry name" value="INNER MEMBRANE PROTEIN YHJD"/>
    <property type="match status" value="1"/>
</dbReference>
<dbReference type="OrthoDB" id="9781030at2"/>
<evidence type="ECO:0000256" key="2">
    <source>
        <dbReference type="ARBA" id="ARBA00022475"/>
    </source>
</evidence>
<dbReference type="GO" id="GO:0005886">
    <property type="term" value="C:plasma membrane"/>
    <property type="evidence" value="ECO:0007669"/>
    <property type="project" value="UniProtKB-SubCell"/>
</dbReference>
<dbReference type="AlphaFoldDB" id="A0A255GUC9"/>
<keyword evidence="4 7" id="KW-1133">Transmembrane helix</keyword>
<evidence type="ECO:0000256" key="7">
    <source>
        <dbReference type="SAM" id="Phobius"/>
    </source>
</evidence>
<keyword evidence="5 7" id="KW-0472">Membrane</keyword>
<accession>A0A255GUC9</accession>
<evidence type="ECO:0000256" key="1">
    <source>
        <dbReference type="ARBA" id="ARBA00004651"/>
    </source>
</evidence>
<evidence type="ECO:0000256" key="6">
    <source>
        <dbReference type="SAM" id="MobiDB-lite"/>
    </source>
</evidence>
<gene>
    <name evidence="8" type="ORF">CGZ93_13005</name>
</gene>
<dbReference type="NCBIfam" id="TIGR00765">
    <property type="entry name" value="yihY_not_rbn"/>
    <property type="match status" value="1"/>
</dbReference>
<dbReference type="Proteomes" id="UP000216311">
    <property type="component" value="Unassembled WGS sequence"/>
</dbReference>
<evidence type="ECO:0000256" key="3">
    <source>
        <dbReference type="ARBA" id="ARBA00022692"/>
    </source>
</evidence>
<name>A0A255GUC9_9ACTN</name>
<evidence type="ECO:0000313" key="8">
    <source>
        <dbReference type="EMBL" id="OYO19295.1"/>
    </source>
</evidence>
<organism evidence="8 9">
    <name type="scientific">Enemella dayhoffiae</name>
    <dbReference type="NCBI Taxonomy" id="2016507"/>
    <lineage>
        <taxon>Bacteria</taxon>
        <taxon>Bacillati</taxon>
        <taxon>Actinomycetota</taxon>
        <taxon>Actinomycetes</taxon>
        <taxon>Propionibacteriales</taxon>
        <taxon>Propionibacteriaceae</taxon>
        <taxon>Enemella</taxon>
    </lineage>
</organism>
<dbReference type="PANTHER" id="PTHR30213:SF0">
    <property type="entry name" value="UPF0761 MEMBRANE PROTEIN YIHY"/>
    <property type="match status" value="1"/>
</dbReference>
<protein>
    <submittedName>
        <fullName evidence="8">Ribonuclease BN</fullName>
    </submittedName>
</protein>
<feature type="region of interest" description="Disordered" evidence="6">
    <location>
        <begin position="1"/>
        <end position="29"/>
    </location>
</feature>
<feature type="transmembrane region" description="Helical" evidence="7">
    <location>
        <begin position="116"/>
        <end position="138"/>
    </location>
</feature>
<comment type="subcellular location">
    <subcellularLocation>
        <location evidence="1">Cell membrane</location>
        <topology evidence="1">Multi-pass membrane protein</topology>
    </subcellularLocation>
</comment>
<feature type="transmembrane region" description="Helical" evidence="7">
    <location>
        <begin position="56"/>
        <end position="78"/>
    </location>
</feature>
<feature type="compositionally biased region" description="Low complexity" evidence="6">
    <location>
        <begin position="1"/>
        <end position="11"/>
    </location>
</feature>
<comment type="caution">
    <text evidence="8">The sequence shown here is derived from an EMBL/GenBank/DDBJ whole genome shotgun (WGS) entry which is preliminary data.</text>
</comment>
<evidence type="ECO:0000256" key="5">
    <source>
        <dbReference type="ARBA" id="ARBA00023136"/>
    </source>
</evidence>
<keyword evidence="3 7" id="KW-0812">Transmembrane</keyword>
<proteinExistence type="predicted"/>
<feature type="compositionally biased region" description="Basic and acidic residues" evidence="6">
    <location>
        <begin position="358"/>
        <end position="373"/>
    </location>
</feature>
<keyword evidence="2" id="KW-1003">Cell membrane</keyword>
<evidence type="ECO:0000313" key="9">
    <source>
        <dbReference type="Proteomes" id="UP000216311"/>
    </source>
</evidence>
<dbReference type="Pfam" id="PF03631">
    <property type="entry name" value="Virul_fac_BrkB"/>
    <property type="match status" value="1"/>
</dbReference>
<sequence>MVTEGTAAAKADTPDPDDPRKPAHPHQLRRRGWRLTAKNAFSEFFRDQGTDLAAALTYYGVLAIFPGLLAVFSLLGLVGQAAQTVDTVLQLLAAVAPRELVDQARGPLTSMATSRASGITFVAGLLGALWSASGYVGAFSRMMNRVYEVDEGRGLVKLRLQQLVITVVVLVLAAVLLVGLVVSGPVAERFTWLIGLGVLGRQVFNIVKWPLLLLLAVILVAVLYYFTPNVRQPKFRWLSVGALVALLVWILLSLAFGLYVGNFASYNKSYGALGGIIVFLLWLWITNCALVMGAEIDSELERSRQLQAGIHAEESLQLPPRDTKASEKQREKREQLIAEGRAIREAAYARGEVEFTPEEARDDTAELRSKDAD</sequence>
<reference evidence="8 9" key="1">
    <citation type="submission" date="2017-07" db="EMBL/GenBank/DDBJ databases">
        <title>Draft whole genome sequences of clinical Proprionibacteriaceae strains.</title>
        <authorList>
            <person name="Bernier A.-M."/>
            <person name="Bernard K."/>
            <person name="Domingo M.-C."/>
        </authorList>
    </citation>
    <scope>NUCLEOTIDE SEQUENCE [LARGE SCALE GENOMIC DNA]</scope>
    <source>
        <strain evidence="8 9">NML 130396</strain>
    </source>
</reference>
<feature type="transmembrane region" description="Helical" evidence="7">
    <location>
        <begin position="238"/>
        <end position="260"/>
    </location>
</feature>
<evidence type="ECO:0000256" key="4">
    <source>
        <dbReference type="ARBA" id="ARBA00022989"/>
    </source>
</evidence>
<dbReference type="InterPro" id="IPR017039">
    <property type="entry name" value="Virul_fac_BrkB"/>
</dbReference>
<dbReference type="EMBL" id="NMVQ01000034">
    <property type="protein sequence ID" value="OYO19295.1"/>
    <property type="molecule type" value="Genomic_DNA"/>
</dbReference>
<feature type="transmembrane region" description="Helical" evidence="7">
    <location>
        <begin position="272"/>
        <end position="294"/>
    </location>
</feature>
<feature type="transmembrane region" description="Helical" evidence="7">
    <location>
        <begin position="206"/>
        <end position="226"/>
    </location>
</feature>
<feature type="region of interest" description="Disordered" evidence="6">
    <location>
        <begin position="354"/>
        <end position="373"/>
    </location>
</feature>
<keyword evidence="9" id="KW-1185">Reference proteome</keyword>